<dbReference type="InterPro" id="IPR007215">
    <property type="entry name" value="Sulphur_relay_TusB/DsrH"/>
</dbReference>
<evidence type="ECO:0000313" key="2">
    <source>
        <dbReference type="Proteomes" id="UP000466130"/>
    </source>
</evidence>
<dbReference type="RefSeq" id="WP_139527638.1">
    <property type="nucleotide sequence ID" value="NZ_CP048602.1"/>
</dbReference>
<dbReference type="Proteomes" id="UP000466130">
    <property type="component" value="Unassembled WGS sequence"/>
</dbReference>
<sequence length="96" mass="11054">MLHILNKPTHSEPAEQMLLTVADGDSILLIEDAVQALLHVNWRGWHLENDIHVFILEEDAISRGVYPASPVPQDRWLDMRGFVALTEQHTKILSWY</sequence>
<organism evidence="1 2">
    <name type="scientific">Vreelandella piezotolerans</name>
    <dbReference type="NCBI Taxonomy" id="2609667"/>
    <lineage>
        <taxon>Bacteria</taxon>
        <taxon>Pseudomonadati</taxon>
        <taxon>Pseudomonadota</taxon>
        <taxon>Gammaproteobacteria</taxon>
        <taxon>Oceanospirillales</taxon>
        <taxon>Halomonadaceae</taxon>
        <taxon>Vreelandella</taxon>
    </lineage>
</organism>
<dbReference type="Gene3D" id="3.40.1260.10">
    <property type="entry name" value="DsrEFH-like"/>
    <property type="match status" value="1"/>
</dbReference>
<accession>A0ABQ6X9Y5</accession>
<dbReference type="SUPFAM" id="SSF75169">
    <property type="entry name" value="DsrEFH-like"/>
    <property type="match status" value="1"/>
</dbReference>
<dbReference type="Pfam" id="PF04077">
    <property type="entry name" value="DsrH"/>
    <property type="match status" value="1"/>
</dbReference>
<name>A0ABQ6X9Y5_9GAMM</name>
<keyword evidence="2" id="KW-1185">Reference proteome</keyword>
<proteinExistence type="predicted"/>
<dbReference type="InterPro" id="IPR027396">
    <property type="entry name" value="DsrEFH-like"/>
</dbReference>
<dbReference type="EMBL" id="VWRT01000008">
    <property type="protein sequence ID" value="KAE8438295.1"/>
    <property type="molecule type" value="Genomic_DNA"/>
</dbReference>
<dbReference type="PANTHER" id="PTHR37526:SF1">
    <property type="entry name" value="PROTEIN TUSB"/>
    <property type="match status" value="1"/>
</dbReference>
<dbReference type="NCBIfam" id="TIGR03011">
    <property type="entry name" value="sulf_tusB_dsrH"/>
    <property type="match status" value="1"/>
</dbReference>
<comment type="caution">
    <text evidence="1">The sequence shown here is derived from an EMBL/GenBank/DDBJ whole genome shotgun (WGS) entry which is preliminary data.</text>
</comment>
<gene>
    <name evidence="1" type="primary">dsrH</name>
    <name evidence="1" type="ORF">F1978_10130</name>
</gene>
<protein>
    <submittedName>
        <fullName evidence="1">Sulfurtransferase complex subunit TusB</fullName>
    </submittedName>
</protein>
<evidence type="ECO:0000313" key="1">
    <source>
        <dbReference type="EMBL" id="KAE8438295.1"/>
    </source>
</evidence>
<reference evidence="1 2" key="1">
    <citation type="submission" date="2019-09" db="EMBL/GenBank/DDBJ databases">
        <title>The Halomonas whole genome shotgun (WGS).</title>
        <authorList>
            <person name="Xie Z."/>
        </authorList>
    </citation>
    <scope>NUCLEOTIDE SEQUENCE [LARGE SCALE GENOMIC DNA]</scope>
    <source>
        <strain evidence="1 2">NBT06E8</strain>
    </source>
</reference>
<dbReference type="PANTHER" id="PTHR37526">
    <property type="entry name" value="PROTEIN TUSB"/>
    <property type="match status" value="1"/>
</dbReference>